<dbReference type="Proteomes" id="UP000003824">
    <property type="component" value="Unassembled WGS sequence"/>
</dbReference>
<evidence type="ECO:0000313" key="3">
    <source>
        <dbReference type="Proteomes" id="UP000003824"/>
    </source>
</evidence>
<evidence type="ECO:0000313" key="2">
    <source>
        <dbReference type="EMBL" id="EFE70324.2"/>
    </source>
</evidence>
<reference evidence="3" key="1">
    <citation type="submission" date="2008-12" db="EMBL/GenBank/DDBJ databases">
        <title>Annotation of Streptomyces ghanaensis ATCC 14672.</title>
        <authorList>
            <consortium name="The Broad Institute Genome Sequencing Platform"/>
            <consortium name="Broad Institute Microbial Sequencing Center"/>
            <person name="Fischbach M."/>
            <person name="Ward D."/>
            <person name="Young S."/>
            <person name="Kodira C.D."/>
            <person name="Zeng Q."/>
            <person name="Koehrsen M."/>
            <person name="Godfrey P."/>
            <person name="Alvarado L."/>
            <person name="Berlin A.M."/>
            <person name="Borenstein D."/>
            <person name="Chen Z."/>
            <person name="Engels R."/>
            <person name="Freedman E."/>
            <person name="Gellesch M."/>
            <person name="Goldberg J."/>
            <person name="Griggs A."/>
            <person name="Gujja S."/>
            <person name="Heiman D.I."/>
            <person name="Hepburn T.A."/>
            <person name="Howarth C."/>
            <person name="Jen D."/>
            <person name="Larson L."/>
            <person name="Lewis B."/>
            <person name="Mehta T."/>
            <person name="Park D."/>
            <person name="Pearson M."/>
            <person name="Roberts A."/>
            <person name="Saif S."/>
            <person name="Shea T.D."/>
            <person name="Shenoy N."/>
            <person name="Sisk P."/>
            <person name="Stolte C."/>
            <person name="Sykes S.N."/>
            <person name="Walk T."/>
            <person name="White J."/>
            <person name="Yandava C."/>
            <person name="Straight P."/>
            <person name="Clardy J."/>
            <person name="Hung D."/>
            <person name="Kolter R."/>
            <person name="Mekalanos J."/>
            <person name="Walker S."/>
            <person name="Walsh C.T."/>
            <person name="Wieland B.L.C."/>
            <person name="Ilzarbe M."/>
            <person name="Galagan J."/>
            <person name="Nusbaum C."/>
            <person name="Birren B."/>
        </authorList>
    </citation>
    <scope>NUCLEOTIDE SEQUENCE [LARGE SCALE GENOMIC DNA]</scope>
    <source>
        <strain evidence="3">ATCC 14672 / DSM 40746 / JCM 4963 / KCTC 9882 / NRRL B-12104 / FH 1290</strain>
    </source>
</reference>
<protein>
    <submittedName>
        <fullName evidence="2">Predicted protein</fullName>
    </submittedName>
</protein>
<accession>D5ZQ01</accession>
<name>D5ZQ01_STRV1</name>
<organism evidence="2 3">
    <name type="scientific">Streptomyces viridosporus (strain ATCC 14672 / DSM 40746 / JCM 4963 / KCTC 9882 / NRRL B-12104 / FH 1290)</name>
    <name type="common">Streptomyces ghanaensis</name>
    <dbReference type="NCBI Taxonomy" id="566461"/>
    <lineage>
        <taxon>Bacteria</taxon>
        <taxon>Bacillati</taxon>
        <taxon>Actinomycetota</taxon>
        <taxon>Actinomycetes</taxon>
        <taxon>Kitasatosporales</taxon>
        <taxon>Streptomycetaceae</taxon>
        <taxon>Streptomyces</taxon>
    </lineage>
</organism>
<dbReference type="EMBL" id="DS999641">
    <property type="protein sequence ID" value="EFE70324.2"/>
    <property type="molecule type" value="Genomic_DNA"/>
</dbReference>
<gene>
    <name evidence="2" type="ORF">SSFG_05567</name>
</gene>
<feature type="compositionally biased region" description="Basic and acidic residues" evidence="1">
    <location>
        <begin position="47"/>
        <end position="57"/>
    </location>
</feature>
<evidence type="ECO:0000256" key="1">
    <source>
        <dbReference type="SAM" id="MobiDB-lite"/>
    </source>
</evidence>
<dbReference type="AlphaFoldDB" id="D5ZQ01"/>
<sequence>MTVNTRQPITLPPGTDMFLFAQRGGNQRVLRNLSLNSLLENMPSDPLAHERRGEAHPARAGPTAPAPPSLPPSRLGSRVVGPTHPPCSDRVALHGTGRVRGRGGGRGSPAGRTDGRPGTSLAVVHCSVR</sequence>
<proteinExistence type="predicted"/>
<feature type="region of interest" description="Disordered" evidence="1">
    <location>
        <begin position="40"/>
        <end position="119"/>
    </location>
</feature>